<dbReference type="FunFam" id="1.10.10.820:FF:000001">
    <property type="entry name" value="Myosin heavy chain"/>
    <property type="match status" value="1"/>
</dbReference>
<evidence type="ECO:0000256" key="2">
    <source>
        <dbReference type="ARBA" id="ARBA00022741"/>
    </source>
</evidence>
<dbReference type="GO" id="GO:0007015">
    <property type="term" value="P:actin filament organization"/>
    <property type="evidence" value="ECO:0007669"/>
    <property type="project" value="TreeGrafter"/>
</dbReference>
<keyword evidence="7 8" id="KW-0009">Actin-binding</keyword>
<keyword evidence="2 8" id="KW-0547">Nucleotide-binding</keyword>
<evidence type="ECO:0000313" key="12">
    <source>
        <dbReference type="Proteomes" id="UP000218231"/>
    </source>
</evidence>
<dbReference type="Pfam" id="PF00063">
    <property type="entry name" value="Myosin_head"/>
    <property type="match status" value="1"/>
</dbReference>
<dbReference type="Gene3D" id="1.20.58.530">
    <property type="match status" value="1"/>
</dbReference>
<evidence type="ECO:0000256" key="1">
    <source>
        <dbReference type="ARBA" id="ARBA00008314"/>
    </source>
</evidence>
<dbReference type="Gene3D" id="2.30.30.360">
    <property type="entry name" value="Myosin S1 fragment, N-terminal"/>
    <property type="match status" value="1"/>
</dbReference>
<feature type="coiled-coil region" evidence="9">
    <location>
        <begin position="857"/>
        <end position="1158"/>
    </location>
</feature>
<dbReference type="GO" id="GO:0016020">
    <property type="term" value="C:membrane"/>
    <property type="evidence" value="ECO:0007669"/>
    <property type="project" value="TreeGrafter"/>
</dbReference>
<dbReference type="PRINTS" id="PR00193">
    <property type="entry name" value="MYOSINHEAVY"/>
</dbReference>
<feature type="region of interest" description="Actin-binding" evidence="8">
    <location>
        <begin position="669"/>
        <end position="691"/>
    </location>
</feature>
<evidence type="ECO:0000256" key="8">
    <source>
        <dbReference type="PROSITE-ProRule" id="PRU00782"/>
    </source>
</evidence>
<dbReference type="PROSITE" id="PS51456">
    <property type="entry name" value="MYOSIN_MOTOR"/>
    <property type="match status" value="1"/>
</dbReference>
<dbReference type="InterPro" id="IPR008989">
    <property type="entry name" value="Myosin_S1_N"/>
</dbReference>
<dbReference type="Gene3D" id="1.20.120.720">
    <property type="entry name" value="Myosin VI head, motor domain, U50 subdomain"/>
    <property type="match status" value="1"/>
</dbReference>
<evidence type="ECO:0000256" key="5">
    <source>
        <dbReference type="ARBA" id="ARBA00023123"/>
    </source>
</evidence>
<evidence type="ECO:0000256" key="6">
    <source>
        <dbReference type="ARBA" id="ARBA00023175"/>
    </source>
</evidence>
<dbReference type="PANTHER" id="PTHR13140">
    <property type="entry name" value="MYOSIN"/>
    <property type="match status" value="1"/>
</dbReference>
<protein>
    <recommendedName>
        <fullName evidence="10">Myosin motor domain-containing protein</fullName>
    </recommendedName>
</protein>
<feature type="binding site" evidence="8">
    <location>
        <begin position="180"/>
        <end position="187"/>
    </location>
    <ligand>
        <name>ATP</name>
        <dbReference type="ChEBI" id="CHEBI:30616"/>
    </ligand>
</feature>
<dbReference type="PANTHER" id="PTHR13140:SF857">
    <property type="entry name" value="MYOSIN-11"/>
    <property type="match status" value="1"/>
</dbReference>
<name>A0A2A2KSP0_9BILA</name>
<proteinExistence type="inferred from homology"/>
<evidence type="ECO:0000256" key="3">
    <source>
        <dbReference type="ARBA" id="ARBA00022840"/>
    </source>
</evidence>
<keyword evidence="12" id="KW-1185">Reference proteome</keyword>
<dbReference type="GO" id="GO:0000146">
    <property type="term" value="F:microfilament motor activity"/>
    <property type="evidence" value="ECO:0007669"/>
    <property type="project" value="TreeGrafter"/>
</dbReference>
<evidence type="ECO:0000256" key="7">
    <source>
        <dbReference type="ARBA" id="ARBA00023203"/>
    </source>
</evidence>
<evidence type="ECO:0000256" key="9">
    <source>
        <dbReference type="SAM" id="Coils"/>
    </source>
</evidence>
<dbReference type="FunFam" id="1.20.58.530:FF:000001">
    <property type="entry name" value="Myosin heavy chain"/>
    <property type="match status" value="1"/>
</dbReference>
<keyword evidence="3 8" id="KW-0067">ATP-binding</keyword>
<dbReference type="Gene3D" id="1.10.10.820">
    <property type="match status" value="1"/>
</dbReference>
<dbReference type="InterPro" id="IPR001609">
    <property type="entry name" value="Myosin_head_motor_dom-like"/>
</dbReference>
<keyword evidence="6 8" id="KW-0505">Motor protein</keyword>
<dbReference type="GO" id="GO:0005863">
    <property type="term" value="C:striated muscle myosin thick filament"/>
    <property type="evidence" value="ECO:0007669"/>
    <property type="project" value="UniProtKB-ARBA"/>
</dbReference>
<dbReference type="GO" id="GO:0051015">
    <property type="term" value="F:actin filament binding"/>
    <property type="evidence" value="ECO:0007669"/>
    <property type="project" value="InterPro"/>
</dbReference>
<dbReference type="STRING" id="2018661.A0A2A2KSP0"/>
<sequence length="1257" mass="146342">MSTKMPEYMLDPGWRYLRQPEDEQLKATERRFENKTHGWVPDAAEGFVVAQIAVQEGESLTMAMPDGLTQKKMTRQEVQEINPAKFEKTEDMSNLTFLNEASVLHNLRQRYYKMMIYTYSGLFCVFINPYKMLPIYTDSVAQMYVNKRRAEMPPHLFAVADEAFRNMMQDKENQSMLITGESGAGKTENTKKVIAYFAMIGASPKRAAEAGAADKQKKAEVSLENQVVQANPAIEAFGNGATVRNYNSSRFGKFIRIHFSRKGQLVGGDIEYYLLEKSRVIKQAPGERSYHIFYQLMTQKKLRDRYQLEEDIRQYKFVSQAEITVPGMDDKEEWHATDNAFDVMGFSDREKDDIYKLCAAIMHFGNSTFKQKPRDEQAEVDNMDGPTKASRLFGVDPDLFTLALTRPKIKVGVEWVQKGQNVQQVDWAVGALSKAIYARMFTWLIKRINQTLRANLEDSAFYIGVLDIAGFEIFDRNSFEQLWINFVNEKLQQFFNHHMFVLEQEEYQREGIEWTFIDFGLDLQTCIELIEKPLGIVSMLDEECIVPKATDMTYVDKLVTQHLGKHPNFQKAKPPKGKQAEAHFAIVHYAGTVRYNAEQWLDKNKDPLNDSAVACLKTCDKSSLLSIIWEDHITDYDREEAEKRGKQEGRKKGKSASFMTVSTMYRESLNNLMSMLHTTHPHFIRCIIPNEKKTSGLIDAPLVLNQLTCNGVLEGIRICRKGFPNRLTFSEFRYRYAILAADEASDKDPNNAAKKMLARLSKENQINVDNYRIGKTKVFFRAGMLAKMEDMRDEAITKFILVFQAACRHYLGQCEYKRRLDRLDAPEIIQYNVRRWIGLRLWPWFRLYTKLKPLLKGMKSNAEIEALEKKCKELEETSKREEEMRRKYEEELRAKIEQYEETKAALERDRMMLERRNKEIDELNRTLKDEQEKAYEHAKRAAELEKEKAREKKEWEEKERRMQIEAENEANKNRQLQEKMKDQLAALQDETNKLHTQRKAQEKINAELNDQLGIMNEKFAAADVQRNKLREELDSVEDKWAAERRQNAELTKANARLEKQMKEVKLQLEIALKTKHESEQDCRKRESEIGEYKLKQQKDANLISKLQASLRRCIARIEQLEDELDEERKGRSKAERQRNELQSEYEMLTEKMAHATGQLTAESHLNKVRLEELTNLRRDLQKKSINQESYIADLCSMQYVTLNNLRNLSAQSKSLENDAVRILDARRSMDLRKKSKSAMQLALANADDDDSDMDNSL</sequence>
<reference evidence="11 12" key="1">
    <citation type="journal article" date="2017" name="Curr. Biol.">
        <title>Genome architecture and evolution of a unichromosomal asexual nematode.</title>
        <authorList>
            <person name="Fradin H."/>
            <person name="Zegar C."/>
            <person name="Gutwein M."/>
            <person name="Lucas J."/>
            <person name="Kovtun M."/>
            <person name="Corcoran D."/>
            <person name="Baugh L.R."/>
            <person name="Kiontke K."/>
            <person name="Gunsalus K."/>
            <person name="Fitch D.H."/>
            <person name="Piano F."/>
        </authorList>
    </citation>
    <scope>NUCLEOTIDE SEQUENCE [LARGE SCALE GENOMIC DNA]</scope>
    <source>
        <strain evidence="11">PF1309</strain>
    </source>
</reference>
<keyword evidence="4 9" id="KW-0175">Coiled coil</keyword>
<dbReference type="SUPFAM" id="SSF52540">
    <property type="entry name" value="P-loop containing nucleoside triphosphate hydrolases"/>
    <property type="match status" value="1"/>
</dbReference>
<dbReference type="SMART" id="SM00242">
    <property type="entry name" value="MYSc"/>
    <property type="match status" value="1"/>
</dbReference>
<comment type="similarity">
    <text evidence="1 8">Belongs to the TRAFAC class myosin-kinesin ATPase superfamily. Myosin family.</text>
</comment>
<dbReference type="Gene3D" id="3.40.850.10">
    <property type="entry name" value="Kinesin motor domain"/>
    <property type="match status" value="1"/>
</dbReference>
<dbReference type="FunFam" id="1.20.120.720:FF:000001">
    <property type="entry name" value="Myosin heavy chain, muscle"/>
    <property type="match status" value="1"/>
</dbReference>
<dbReference type="InterPro" id="IPR027417">
    <property type="entry name" value="P-loop_NTPase"/>
</dbReference>
<comment type="caution">
    <text evidence="11">The sequence shown here is derived from an EMBL/GenBank/DDBJ whole genome shotgun (WGS) entry which is preliminary data.</text>
</comment>
<dbReference type="Proteomes" id="UP000218231">
    <property type="component" value="Unassembled WGS sequence"/>
</dbReference>
<feature type="domain" description="Myosin motor" evidence="10">
    <location>
        <begin position="87"/>
        <end position="793"/>
    </location>
</feature>
<dbReference type="GO" id="GO:0060972">
    <property type="term" value="P:left/right pattern formation"/>
    <property type="evidence" value="ECO:0007669"/>
    <property type="project" value="UniProtKB-ARBA"/>
</dbReference>
<gene>
    <name evidence="11" type="ORF">WR25_18758</name>
</gene>
<dbReference type="FunFam" id="3.40.850.10:FF:000101">
    <property type="entry name" value="Slow myosin heavy chain 2"/>
    <property type="match status" value="1"/>
</dbReference>
<evidence type="ECO:0000256" key="4">
    <source>
        <dbReference type="ARBA" id="ARBA00023054"/>
    </source>
</evidence>
<dbReference type="EMBL" id="LIAE01007794">
    <property type="protein sequence ID" value="PAV76962.1"/>
    <property type="molecule type" value="Genomic_DNA"/>
</dbReference>
<dbReference type="GO" id="GO:0005524">
    <property type="term" value="F:ATP binding"/>
    <property type="evidence" value="ECO:0007669"/>
    <property type="project" value="UniProtKB-UniRule"/>
</dbReference>
<dbReference type="AlphaFoldDB" id="A0A2A2KSP0"/>
<dbReference type="OrthoDB" id="6108017at2759"/>
<dbReference type="Gene3D" id="4.10.270.10">
    <property type="entry name" value="Myosin, subunit A"/>
    <property type="match status" value="1"/>
</dbReference>
<dbReference type="Gene3D" id="6.20.240.20">
    <property type="match status" value="1"/>
</dbReference>
<dbReference type="InterPro" id="IPR036961">
    <property type="entry name" value="Kinesin_motor_dom_sf"/>
</dbReference>
<organism evidence="11 12">
    <name type="scientific">Diploscapter pachys</name>
    <dbReference type="NCBI Taxonomy" id="2018661"/>
    <lineage>
        <taxon>Eukaryota</taxon>
        <taxon>Metazoa</taxon>
        <taxon>Ecdysozoa</taxon>
        <taxon>Nematoda</taxon>
        <taxon>Chromadorea</taxon>
        <taxon>Rhabditida</taxon>
        <taxon>Rhabditina</taxon>
        <taxon>Rhabditomorpha</taxon>
        <taxon>Rhabditoidea</taxon>
        <taxon>Rhabditidae</taxon>
        <taxon>Diploscapter</taxon>
    </lineage>
</organism>
<keyword evidence="5 8" id="KW-0518">Myosin</keyword>
<evidence type="ECO:0000259" key="10">
    <source>
        <dbReference type="PROSITE" id="PS51456"/>
    </source>
</evidence>
<dbReference type="CDD" id="cd01377">
    <property type="entry name" value="MYSc_class_II"/>
    <property type="match status" value="1"/>
</dbReference>
<accession>A0A2A2KSP0</accession>
<evidence type="ECO:0000313" key="11">
    <source>
        <dbReference type="EMBL" id="PAV76962.1"/>
    </source>
</evidence>
<dbReference type="GO" id="GO:0016459">
    <property type="term" value="C:myosin complex"/>
    <property type="evidence" value="ECO:0007669"/>
    <property type="project" value="UniProtKB-KW"/>
</dbReference>